<organism evidence="7 8">
    <name type="scientific">Halolamina pelagica</name>
    <dbReference type="NCBI Taxonomy" id="699431"/>
    <lineage>
        <taxon>Archaea</taxon>
        <taxon>Methanobacteriati</taxon>
        <taxon>Methanobacteriota</taxon>
        <taxon>Stenosarchaea group</taxon>
        <taxon>Halobacteria</taxon>
        <taxon>Halobacteriales</taxon>
        <taxon>Haloferacaceae</taxon>
    </lineage>
</organism>
<dbReference type="PANTHER" id="PTHR42711">
    <property type="entry name" value="ABC TRANSPORTER ATP-BINDING PROTEIN"/>
    <property type="match status" value="1"/>
</dbReference>
<keyword evidence="8" id="KW-1185">Reference proteome</keyword>
<dbReference type="EMBL" id="LGUC01000001">
    <property type="protein sequence ID" value="KPN31572.1"/>
    <property type="molecule type" value="Genomic_DNA"/>
</dbReference>
<dbReference type="PROSITE" id="PS00211">
    <property type="entry name" value="ABC_TRANSPORTER_1"/>
    <property type="match status" value="1"/>
</dbReference>
<evidence type="ECO:0000256" key="5">
    <source>
        <dbReference type="SAM" id="MobiDB-lite"/>
    </source>
</evidence>
<dbReference type="AlphaFoldDB" id="A0A0P7GQS8"/>
<dbReference type="InterPro" id="IPR027417">
    <property type="entry name" value="P-loop_NTPase"/>
</dbReference>
<dbReference type="SUPFAM" id="SSF52540">
    <property type="entry name" value="P-loop containing nucleoside triphosphate hydrolases"/>
    <property type="match status" value="1"/>
</dbReference>
<evidence type="ECO:0000313" key="7">
    <source>
        <dbReference type="EMBL" id="KPN31572.1"/>
    </source>
</evidence>
<feature type="region of interest" description="Disordered" evidence="5">
    <location>
        <begin position="295"/>
        <end position="321"/>
    </location>
</feature>
<comment type="caution">
    <text evidence="7">The sequence shown here is derived from an EMBL/GenBank/DDBJ whole genome shotgun (WGS) entry which is preliminary data.</text>
</comment>
<evidence type="ECO:0000256" key="4">
    <source>
        <dbReference type="ARBA" id="ARBA00022840"/>
    </source>
</evidence>
<dbReference type="RefSeq" id="WP_054584129.1">
    <property type="nucleotide sequence ID" value="NZ_LGUC01000001.1"/>
</dbReference>
<dbReference type="Gene3D" id="3.40.50.300">
    <property type="entry name" value="P-loop containing nucleotide triphosphate hydrolases"/>
    <property type="match status" value="1"/>
</dbReference>
<evidence type="ECO:0000256" key="3">
    <source>
        <dbReference type="ARBA" id="ARBA00022741"/>
    </source>
</evidence>
<dbReference type="STRING" id="699431.SY89_02320"/>
<feature type="domain" description="ABC transporter" evidence="6">
    <location>
        <begin position="5"/>
        <end position="226"/>
    </location>
</feature>
<comment type="similarity">
    <text evidence="1">Belongs to the ABC transporter superfamily.</text>
</comment>
<dbReference type="InterPro" id="IPR017871">
    <property type="entry name" value="ABC_transporter-like_CS"/>
</dbReference>
<evidence type="ECO:0000256" key="2">
    <source>
        <dbReference type="ARBA" id="ARBA00022448"/>
    </source>
</evidence>
<keyword evidence="2" id="KW-0813">Transport</keyword>
<dbReference type="InterPro" id="IPR003439">
    <property type="entry name" value="ABC_transporter-like_ATP-bd"/>
</dbReference>
<evidence type="ECO:0000256" key="1">
    <source>
        <dbReference type="ARBA" id="ARBA00005417"/>
    </source>
</evidence>
<dbReference type="OrthoDB" id="87732at2157"/>
<dbReference type="Pfam" id="PF00005">
    <property type="entry name" value="ABC_tran"/>
    <property type="match status" value="1"/>
</dbReference>
<dbReference type="Proteomes" id="UP000050535">
    <property type="component" value="Unassembled WGS sequence"/>
</dbReference>
<dbReference type="SMART" id="SM00382">
    <property type="entry name" value="AAA"/>
    <property type="match status" value="1"/>
</dbReference>
<dbReference type="PATRIC" id="fig|699431.3.peg.2380"/>
<keyword evidence="4 7" id="KW-0067">ATP-binding</keyword>
<dbReference type="PANTHER" id="PTHR42711:SF5">
    <property type="entry name" value="ABC TRANSPORTER ATP-BINDING PROTEIN NATA"/>
    <property type="match status" value="1"/>
</dbReference>
<protein>
    <submittedName>
        <fullName evidence="7">Putative branched-chain amino acid transport ATP-binding protein LivG</fullName>
    </submittedName>
</protein>
<gene>
    <name evidence="7" type="primary">livG_5</name>
    <name evidence="7" type="ORF">SY89_02320</name>
</gene>
<dbReference type="PROSITE" id="PS50893">
    <property type="entry name" value="ABC_TRANSPORTER_2"/>
    <property type="match status" value="1"/>
</dbReference>
<sequence length="321" mass="34166">MDAAVVAENVTKQYGDTVAVDDVSLSVPAGTVFGLIGPNGAGKTSLVRCLTGTTDSTGEVSLLGSEPTHVERARIGLLPQSFSPPERLTVRELLGYYANLYDEARDVDSVLSEVGLDDAADTWYEELSGGQQRRACVGITLVNDPDVLFLDEPTTGIDPTGRRDLWTLIEDLTAEGTTVFLTSHSMDEVERLADQVAMLADGRVIAEGTPSALVAEHGGDSRLVVRTEASADRLADTEFRVEASAGRLTFHGVDATRIDDAVDALTTAGIEYESFTWTEPTLEDVYLELTGRAFRGGPASGSAGEQTSAPQPDAEPAEVER</sequence>
<dbReference type="CDD" id="cd03230">
    <property type="entry name" value="ABC_DR_subfamily_A"/>
    <property type="match status" value="1"/>
</dbReference>
<dbReference type="GO" id="GO:0016887">
    <property type="term" value="F:ATP hydrolysis activity"/>
    <property type="evidence" value="ECO:0007669"/>
    <property type="project" value="InterPro"/>
</dbReference>
<dbReference type="GO" id="GO:0005524">
    <property type="term" value="F:ATP binding"/>
    <property type="evidence" value="ECO:0007669"/>
    <property type="project" value="UniProtKB-KW"/>
</dbReference>
<proteinExistence type="inferred from homology"/>
<reference evidence="8" key="1">
    <citation type="submission" date="2013-11" db="EMBL/GenBank/DDBJ databases">
        <authorList>
            <person name="Hoang H.T."/>
            <person name="Killian M.L."/>
            <person name="Madson D.M."/>
            <person name="Arruda P.H.E."/>
            <person name="Sun D."/>
            <person name="Schwartz K.J."/>
            <person name="Yoon K."/>
        </authorList>
    </citation>
    <scope>NUCLEOTIDE SEQUENCE [LARGE SCALE GENOMIC DNA]</scope>
    <source>
        <strain evidence="8">CDK2</strain>
    </source>
</reference>
<dbReference type="InterPro" id="IPR050763">
    <property type="entry name" value="ABC_transporter_ATP-binding"/>
</dbReference>
<keyword evidence="3" id="KW-0547">Nucleotide-binding</keyword>
<evidence type="ECO:0000259" key="6">
    <source>
        <dbReference type="PROSITE" id="PS50893"/>
    </source>
</evidence>
<accession>A0A0P7GQS8</accession>
<name>A0A0P7GQS8_9EURY</name>
<dbReference type="InterPro" id="IPR003593">
    <property type="entry name" value="AAA+_ATPase"/>
</dbReference>
<evidence type="ECO:0000313" key="8">
    <source>
        <dbReference type="Proteomes" id="UP000050535"/>
    </source>
</evidence>